<evidence type="ECO:0000313" key="3">
    <source>
        <dbReference type="Proteomes" id="UP000800036"/>
    </source>
</evidence>
<keyword evidence="3" id="KW-1185">Reference proteome</keyword>
<keyword evidence="1" id="KW-0732">Signal</keyword>
<protein>
    <submittedName>
        <fullName evidence="2">Uncharacterized protein</fullName>
    </submittedName>
</protein>
<accession>A0A6A5VA77</accession>
<name>A0A6A5VA77_9PLEO</name>
<organism evidence="2 3">
    <name type="scientific">Bimuria novae-zelandiae CBS 107.79</name>
    <dbReference type="NCBI Taxonomy" id="1447943"/>
    <lineage>
        <taxon>Eukaryota</taxon>
        <taxon>Fungi</taxon>
        <taxon>Dikarya</taxon>
        <taxon>Ascomycota</taxon>
        <taxon>Pezizomycotina</taxon>
        <taxon>Dothideomycetes</taxon>
        <taxon>Pleosporomycetidae</taxon>
        <taxon>Pleosporales</taxon>
        <taxon>Massarineae</taxon>
        <taxon>Didymosphaeriaceae</taxon>
        <taxon>Bimuria</taxon>
    </lineage>
</organism>
<proteinExistence type="predicted"/>
<evidence type="ECO:0000256" key="1">
    <source>
        <dbReference type="SAM" id="SignalP"/>
    </source>
</evidence>
<feature type="signal peptide" evidence="1">
    <location>
        <begin position="1"/>
        <end position="20"/>
    </location>
</feature>
<evidence type="ECO:0000313" key="2">
    <source>
        <dbReference type="EMBL" id="KAF1972902.1"/>
    </source>
</evidence>
<gene>
    <name evidence="2" type="ORF">BU23DRAFT_145601</name>
</gene>
<dbReference type="AlphaFoldDB" id="A0A6A5VA77"/>
<sequence length="149" mass="15967">MRFPHAVTLLVLALSTAVLALQGQKPKQPPSTSFCGWTKYAPNNTVPDCAQNLHTSPCLVDNGTCAQMPGRNQSGFLSVLKECSCEFYQISSCTGLTLQEYHGQAVRDSLMGGPLAYYKCKRNDGGRMFEVGMVSLIGGAMLAMVAVGL</sequence>
<reference evidence="2" key="1">
    <citation type="journal article" date="2020" name="Stud. Mycol.">
        <title>101 Dothideomycetes genomes: a test case for predicting lifestyles and emergence of pathogens.</title>
        <authorList>
            <person name="Haridas S."/>
            <person name="Albert R."/>
            <person name="Binder M."/>
            <person name="Bloem J."/>
            <person name="Labutti K."/>
            <person name="Salamov A."/>
            <person name="Andreopoulos B."/>
            <person name="Baker S."/>
            <person name="Barry K."/>
            <person name="Bills G."/>
            <person name="Bluhm B."/>
            <person name="Cannon C."/>
            <person name="Castanera R."/>
            <person name="Culley D."/>
            <person name="Daum C."/>
            <person name="Ezra D."/>
            <person name="Gonzalez J."/>
            <person name="Henrissat B."/>
            <person name="Kuo A."/>
            <person name="Liang C."/>
            <person name="Lipzen A."/>
            <person name="Lutzoni F."/>
            <person name="Magnuson J."/>
            <person name="Mondo S."/>
            <person name="Nolan M."/>
            <person name="Ohm R."/>
            <person name="Pangilinan J."/>
            <person name="Park H.-J."/>
            <person name="Ramirez L."/>
            <person name="Alfaro M."/>
            <person name="Sun H."/>
            <person name="Tritt A."/>
            <person name="Yoshinaga Y."/>
            <person name="Zwiers L.-H."/>
            <person name="Turgeon B."/>
            <person name="Goodwin S."/>
            <person name="Spatafora J."/>
            <person name="Crous P."/>
            <person name="Grigoriev I."/>
        </authorList>
    </citation>
    <scope>NUCLEOTIDE SEQUENCE</scope>
    <source>
        <strain evidence="2">CBS 107.79</strain>
    </source>
</reference>
<feature type="chain" id="PRO_5025517951" evidence="1">
    <location>
        <begin position="21"/>
        <end position="149"/>
    </location>
</feature>
<dbReference type="Proteomes" id="UP000800036">
    <property type="component" value="Unassembled WGS sequence"/>
</dbReference>
<dbReference type="EMBL" id="ML976684">
    <property type="protein sequence ID" value="KAF1972902.1"/>
    <property type="molecule type" value="Genomic_DNA"/>
</dbReference>